<comment type="catalytic activity">
    <reaction evidence="1">
        <text>a ribonucleoside 3'-phosphate + H2O = a ribonucleoside + phosphate</text>
        <dbReference type="Rhea" id="RHEA:10144"/>
        <dbReference type="ChEBI" id="CHEBI:13197"/>
        <dbReference type="ChEBI" id="CHEBI:15377"/>
        <dbReference type="ChEBI" id="CHEBI:18254"/>
        <dbReference type="ChEBI" id="CHEBI:43474"/>
        <dbReference type="EC" id="3.1.3.6"/>
    </reaction>
</comment>
<evidence type="ECO:0000259" key="13">
    <source>
        <dbReference type="Pfam" id="PF00149"/>
    </source>
</evidence>
<evidence type="ECO:0000256" key="9">
    <source>
        <dbReference type="ARBA" id="ARBA00022801"/>
    </source>
</evidence>
<feature type="domain" description="Calcineurin-like phosphoesterase" evidence="13">
    <location>
        <begin position="126"/>
        <end position="362"/>
    </location>
</feature>
<evidence type="ECO:0000256" key="10">
    <source>
        <dbReference type="ARBA" id="ARBA00023268"/>
    </source>
</evidence>
<evidence type="ECO:0000313" key="16">
    <source>
        <dbReference type="Proteomes" id="UP000483839"/>
    </source>
</evidence>
<dbReference type="PANTHER" id="PTHR11575">
    <property type="entry name" value="5'-NUCLEOTIDASE-RELATED"/>
    <property type="match status" value="1"/>
</dbReference>
<accession>A0A6L6G7W4</accession>
<feature type="domain" description="5'-Nucleotidase C-terminal" evidence="14">
    <location>
        <begin position="459"/>
        <end position="648"/>
    </location>
</feature>
<comment type="similarity">
    <text evidence="5">Belongs to the 5'-nucleotidase family.</text>
</comment>
<dbReference type="GO" id="GO:0000166">
    <property type="term" value="F:nucleotide binding"/>
    <property type="evidence" value="ECO:0007669"/>
    <property type="project" value="UniProtKB-KW"/>
</dbReference>
<dbReference type="Gene3D" id="3.90.780.10">
    <property type="entry name" value="5'-Nucleotidase, C-terminal domain"/>
    <property type="match status" value="1"/>
</dbReference>
<feature type="region of interest" description="Disordered" evidence="11">
    <location>
        <begin position="29"/>
        <end position="66"/>
    </location>
</feature>
<reference evidence="15 16" key="1">
    <citation type="submission" date="2019-11" db="EMBL/GenBank/DDBJ databases">
        <title>Streptococcus uberis isolated from clinical mastitis cases on a southeastern Queensland dairy.</title>
        <authorList>
            <person name="Workentine M.L."/>
            <person name="Price R."/>
            <person name="Olchowy T."/>
        </authorList>
    </citation>
    <scope>NUCLEOTIDE SEQUENCE [LARGE SCALE GENOMIC DNA]</scope>
    <source>
        <strain evidence="15 16">OLC4459-A17</strain>
    </source>
</reference>
<dbReference type="PRINTS" id="PR01607">
    <property type="entry name" value="APYRASEFAMLY"/>
</dbReference>
<dbReference type="NCBIfam" id="NF008871">
    <property type="entry name" value="PRK11907.1"/>
    <property type="match status" value="1"/>
</dbReference>
<keyword evidence="9" id="KW-0378">Hydrolase</keyword>
<dbReference type="GO" id="GO:0009166">
    <property type="term" value="P:nucleotide catabolic process"/>
    <property type="evidence" value="ECO:0007669"/>
    <property type="project" value="InterPro"/>
</dbReference>
<sequence length="818" mass="87362">MRKHYVSKSAIFLAMLVATGSAQFVKAETPTTTTSPATSLTDASASTTPTTNTTSTVTPALDPNTNLTVDASATTTATTPSPVEAAAISPVTATAQPTTNVTSASLAPAANTMATTPVEGQTVDVRIISTTDLHSNLVNYDYYQDKASQTIGLAKAAVLIDQAKAENPNAVLVDNGDILQGTPLGTYEALIDPLQPGEVHPMYAALDKLGFDASTLGNHEFNYGLTFIENAIASAGLPILNANVFDAATGEYLFQPYAIVTKSFTDANGQAVDLKIGITGIVPPQIMLWDKANLEGKVTVKDAVQAVTEIIPTIKNAGADIVLVLAHTGIGDDVYETGEENVGYQIASLAGVDAVVTGHSHAEFPSGQDTGFYESYNGVDGVSGLINGTPVTMAGKYGDHIGIIDLNVSYTGGKWTVNRDKNHAEIRKIDTKSTIADADILALAQASHLGTIDYVRQTVGETTAPINSYFALVKDDPSVQIVNNAQLWYAKQQLAGTPEADLPLLSAAAPFKAGTRNDPTAYTDIPAGPIAIKNVADLYLYDNVTAILKLTGADIKEWLEMSAGQFNTIDPNVAGPQNLVNTDYRTYNFDVIDGVTYEFDVTQPNKYDAKGNLLNPNASRVRNLKFQGKEIDPNQEFMVVTNNYRASGSFPGVKNATINRLLNLENRQAIINYIVSEKTINPSADNNWYFADTIQGLDLHFLSADTAKNLIDDKADISYAGPSTIEGFGDFVFTYVKPELPVATPETPQETGSQLTENRRQEIHQLAARVYNQTKATSSSTTKAELPKAGSQESKGLFFMGLSLLGLAGLITKKEERQ</sequence>
<evidence type="ECO:0000256" key="6">
    <source>
        <dbReference type="ARBA" id="ARBA00022723"/>
    </source>
</evidence>
<feature type="chain" id="PRO_5044190661" evidence="12">
    <location>
        <begin position="28"/>
        <end position="818"/>
    </location>
</feature>
<evidence type="ECO:0000256" key="7">
    <source>
        <dbReference type="ARBA" id="ARBA00022729"/>
    </source>
</evidence>
<evidence type="ECO:0000313" key="15">
    <source>
        <dbReference type="EMBL" id="MTD01237.1"/>
    </source>
</evidence>
<evidence type="ECO:0000256" key="11">
    <source>
        <dbReference type="SAM" id="MobiDB-lite"/>
    </source>
</evidence>
<keyword evidence="7 12" id="KW-0732">Signal</keyword>
<dbReference type="SUPFAM" id="SSF55816">
    <property type="entry name" value="5'-nucleotidase (syn. UDP-sugar hydrolase), C-terminal domain"/>
    <property type="match status" value="1"/>
</dbReference>
<name>A0A6L6G7W4_STRUB</name>
<feature type="compositionally biased region" description="Low complexity" evidence="11">
    <location>
        <begin position="29"/>
        <end position="60"/>
    </location>
</feature>
<evidence type="ECO:0000256" key="8">
    <source>
        <dbReference type="ARBA" id="ARBA00022741"/>
    </source>
</evidence>
<dbReference type="NCBIfam" id="TIGR01167">
    <property type="entry name" value="LPXTG_anchor"/>
    <property type="match status" value="1"/>
</dbReference>
<dbReference type="InterPro" id="IPR008334">
    <property type="entry name" value="5'-Nucleotdase_C"/>
</dbReference>
<dbReference type="Pfam" id="PF02872">
    <property type="entry name" value="5_nucleotid_C"/>
    <property type="match status" value="1"/>
</dbReference>
<dbReference type="InterPro" id="IPR006179">
    <property type="entry name" value="5_nucleotidase/apyrase"/>
</dbReference>
<evidence type="ECO:0000256" key="3">
    <source>
        <dbReference type="ARBA" id="ARBA00001968"/>
    </source>
</evidence>
<dbReference type="PANTHER" id="PTHR11575:SF6">
    <property type="entry name" value="2',3'-CYCLIC-NUCLEOTIDE 2'-PHOSPHODIESTERASE_3'-NUCLEOTIDASE"/>
    <property type="match status" value="1"/>
</dbReference>
<dbReference type="AlphaFoldDB" id="A0A6L6G7W4"/>
<evidence type="ECO:0000256" key="5">
    <source>
        <dbReference type="ARBA" id="ARBA00006654"/>
    </source>
</evidence>
<evidence type="ECO:0000256" key="1">
    <source>
        <dbReference type="ARBA" id="ARBA00000527"/>
    </source>
</evidence>
<dbReference type="Pfam" id="PF00149">
    <property type="entry name" value="Metallophos"/>
    <property type="match status" value="1"/>
</dbReference>
<evidence type="ECO:0000259" key="14">
    <source>
        <dbReference type="Pfam" id="PF02872"/>
    </source>
</evidence>
<organism evidence="15 16">
    <name type="scientific">Streptococcus uberis</name>
    <dbReference type="NCBI Taxonomy" id="1349"/>
    <lineage>
        <taxon>Bacteria</taxon>
        <taxon>Bacillati</taxon>
        <taxon>Bacillota</taxon>
        <taxon>Bacilli</taxon>
        <taxon>Lactobacillales</taxon>
        <taxon>Streptococcaceae</taxon>
        <taxon>Streptococcus</taxon>
    </lineage>
</organism>
<dbReference type="SUPFAM" id="SSF56300">
    <property type="entry name" value="Metallo-dependent phosphatases"/>
    <property type="match status" value="1"/>
</dbReference>
<comment type="caution">
    <text evidence="15">The sequence shown here is derived from an EMBL/GenBank/DDBJ whole genome shotgun (WGS) entry which is preliminary data.</text>
</comment>
<dbReference type="InterPro" id="IPR036907">
    <property type="entry name" value="5'-Nucleotdase_C_sf"/>
</dbReference>
<gene>
    <name evidence="15" type="ORF">GKS16_02915</name>
</gene>
<evidence type="ECO:0000256" key="12">
    <source>
        <dbReference type="SAM" id="SignalP"/>
    </source>
</evidence>
<protein>
    <submittedName>
        <fullName evidence="15">Bifunctional 2',3'-cyclic-nucleotide 2'-phosphodiesterase/3'-nucleotidase</fullName>
    </submittedName>
</protein>
<dbReference type="InterPro" id="IPR041827">
    <property type="entry name" value="CpdB_N"/>
</dbReference>
<dbReference type="GO" id="GO:0046872">
    <property type="term" value="F:metal ion binding"/>
    <property type="evidence" value="ECO:0007669"/>
    <property type="project" value="UniProtKB-KW"/>
</dbReference>
<dbReference type="GO" id="GO:0008663">
    <property type="term" value="F:2',3'-cyclic-nucleotide 2'-phosphodiesterase activity"/>
    <property type="evidence" value="ECO:0007669"/>
    <property type="project" value="UniProtKB-EC"/>
</dbReference>
<dbReference type="InterPro" id="IPR004843">
    <property type="entry name" value="Calcineurin-like_PHP"/>
</dbReference>
<comment type="subcellular location">
    <subcellularLocation>
        <location evidence="4">Cell envelope</location>
    </subcellularLocation>
</comment>
<dbReference type="GO" id="GO:0030288">
    <property type="term" value="C:outer membrane-bounded periplasmic space"/>
    <property type="evidence" value="ECO:0007669"/>
    <property type="project" value="TreeGrafter"/>
</dbReference>
<keyword evidence="6" id="KW-0479">Metal-binding</keyword>
<dbReference type="Proteomes" id="UP000483839">
    <property type="component" value="Unassembled WGS sequence"/>
</dbReference>
<comment type="cofactor">
    <cofactor evidence="3">
        <name>a divalent metal cation</name>
        <dbReference type="ChEBI" id="CHEBI:60240"/>
    </cofactor>
</comment>
<dbReference type="EMBL" id="WLXI01000027">
    <property type="protein sequence ID" value="MTD01237.1"/>
    <property type="molecule type" value="Genomic_DNA"/>
</dbReference>
<evidence type="ECO:0000256" key="4">
    <source>
        <dbReference type="ARBA" id="ARBA00004196"/>
    </source>
</evidence>
<dbReference type="CDD" id="cd07410">
    <property type="entry name" value="MPP_CpdB_N"/>
    <property type="match status" value="1"/>
</dbReference>
<dbReference type="Gene3D" id="3.60.21.10">
    <property type="match status" value="1"/>
</dbReference>
<keyword evidence="10" id="KW-0511">Multifunctional enzyme</keyword>
<comment type="catalytic activity">
    <reaction evidence="2">
        <text>a nucleoside 2',3'-cyclic phosphate + H2O = a nucleoside 3'-phosphate + H(+)</text>
        <dbReference type="Rhea" id="RHEA:19621"/>
        <dbReference type="ChEBI" id="CHEBI:15377"/>
        <dbReference type="ChEBI" id="CHEBI:15378"/>
        <dbReference type="ChEBI" id="CHEBI:66949"/>
        <dbReference type="ChEBI" id="CHEBI:66954"/>
        <dbReference type="EC" id="3.1.4.16"/>
    </reaction>
</comment>
<dbReference type="InterPro" id="IPR006146">
    <property type="entry name" value="5'-Nucleotdase_CS"/>
</dbReference>
<dbReference type="NCBIfam" id="NF006938">
    <property type="entry name" value="PRK09420.1"/>
    <property type="match status" value="1"/>
</dbReference>
<evidence type="ECO:0000256" key="2">
    <source>
        <dbReference type="ARBA" id="ARBA00001730"/>
    </source>
</evidence>
<dbReference type="InterPro" id="IPR029052">
    <property type="entry name" value="Metallo-depent_PP-like"/>
</dbReference>
<keyword evidence="8" id="KW-0547">Nucleotide-binding</keyword>
<proteinExistence type="inferred from homology"/>
<dbReference type="GO" id="GO:0008254">
    <property type="term" value="F:3'-nucleotidase activity"/>
    <property type="evidence" value="ECO:0007669"/>
    <property type="project" value="UniProtKB-EC"/>
</dbReference>
<feature type="signal peptide" evidence="12">
    <location>
        <begin position="1"/>
        <end position="27"/>
    </location>
</feature>
<dbReference type="RefSeq" id="WP_154617249.1">
    <property type="nucleotide sequence ID" value="NZ_JADFAX010000017.1"/>
</dbReference>
<dbReference type="PROSITE" id="PS00786">
    <property type="entry name" value="5_NUCLEOTIDASE_2"/>
    <property type="match status" value="1"/>
</dbReference>